<dbReference type="SUPFAM" id="SSF50475">
    <property type="entry name" value="FMN-binding split barrel"/>
    <property type="match status" value="1"/>
</dbReference>
<evidence type="ECO:0000313" key="6">
    <source>
        <dbReference type="EMBL" id="UWP87733.1"/>
    </source>
</evidence>
<evidence type="ECO:0000256" key="4">
    <source>
        <dbReference type="SAM" id="MobiDB-lite"/>
    </source>
</evidence>
<organism evidence="6 7">
    <name type="scientific">Dactylosporangium fulvum</name>
    <dbReference type="NCBI Taxonomy" id="53359"/>
    <lineage>
        <taxon>Bacteria</taxon>
        <taxon>Bacillati</taxon>
        <taxon>Actinomycetota</taxon>
        <taxon>Actinomycetes</taxon>
        <taxon>Micromonosporales</taxon>
        <taxon>Micromonosporaceae</taxon>
        <taxon>Dactylosporangium</taxon>
    </lineage>
</organism>
<evidence type="ECO:0000256" key="2">
    <source>
        <dbReference type="ARBA" id="ARBA00022630"/>
    </source>
</evidence>
<dbReference type="Pfam" id="PF01613">
    <property type="entry name" value="Flavin_Reduct"/>
    <property type="match status" value="1"/>
</dbReference>
<name>A0ABY5WE93_9ACTN</name>
<reference evidence="6" key="1">
    <citation type="submission" date="2021-04" db="EMBL/GenBank/DDBJ databases">
        <authorList>
            <person name="Hartkoorn R.C."/>
            <person name="Beaudoing E."/>
            <person name="Hot D."/>
        </authorList>
    </citation>
    <scope>NUCLEOTIDE SEQUENCE</scope>
    <source>
        <strain evidence="6">NRRL B-16292</strain>
    </source>
</reference>
<evidence type="ECO:0000256" key="3">
    <source>
        <dbReference type="ARBA" id="ARBA00038054"/>
    </source>
</evidence>
<dbReference type="InterPro" id="IPR012349">
    <property type="entry name" value="Split_barrel_FMN-bd"/>
</dbReference>
<feature type="region of interest" description="Disordered" evidence="4">
    <location>
        <begin position="200"/>
        <end position="220"/>
    </location>
</feature>
<dbReference type="RefSeq" id="WP_259869590.1">
    <property type="nucleotide sequence ID" value="NZ_BAAAST010000025.1"/>
</dbReference>
<dbReference type="EMBL" id="CP073720">
    <property type="protein sequence ID" value="UWP87733.1"/>
    <property type="molecule type" value="Genomic_DNA"/>
</dbReference>
<dbReference type="Proteomes" id="UP001059617">
    <property type="component" value="Chromosome"/>
</dbReference>
<dbReference type="InterPro" id="IPR002563">
    <property type="entry name" value="Flavin_Rdtase-like_dom"/>
</dbReference>
<proteinExistence type="inferred from homology"/>
<keyword evidence="2" id="KW-0285">Flavoprotein</keyword>
<dbReference type="Gene3D" id="2.30.110.10">
    <property type="entry name" value="Electron Transport, Fmn-binding Protein, Chain A"/>
    <property type="match status" value="1"/>
</dbReference>
<sequence length="220" mass="24266">MHVVIRPRVLYFGTPVVLISTVNEDGSANLSPMSSVWWIGQSCMLGLDETSKTTENIARTGECVVNLPSSEMVDAVDRLALLTGSKRVPPHKLQKKYRYEPDKFRAAGLTAWPSDEVAAPRVAECPIQLEARVDRIHPFAEEGSGVVAIDARIVRVHVEEKLLMSSNPRYIDPDKWDPLIMKFLEFYGGGQNVHPSRLAEGWGAPSRTDGVGMDPGRLSA</sequence>
<evidence type="ECO:0000259" key="5">
    <source>
        <dbReference type="SMART" id="SM00903"/>
    </source>
</evidence>
<protein>
    <submittedName>
        <fullName evidence="6">Flavin reductase family protein</fullName>
    </submittedName>
</protein>
<evidence type="ECO:0000256" key="1">
    <source>
        <dbReference type="ARBA" id="ARBA00001917"/>
    </source>
</evidence>
<comment type="similarity">
    <text evidence="3">Belongs to the flavoredoxin family.</text>
</comment>
<feature type="domain" description="Flavin reductase like" evidence="5">
    <location>
        <begin position="9"/>
        <end position="172"/>
    </location>
</feature>
<evidence type="ECO:0000313" key="7">
    <source>
        <dbReference type="Proteomes" id="UP001059617"/>
    </source>
</evidence>
<dbReference type="SMART" id="SM00903">
    <property type="entry name" value="Flavin_Reduct"/>
    <property type="match status" value="1"/>
</dbReference>
<keyword evidence="7" id="KW-1185">Reference proteome</keyword>
<comment type="cofactor">
    <cofactor evidence="1">
        <name>FMN</name>
        <dbReference type="ChEBI" id="CHEBI:58210"/>
    </cofactor>
</comment>
<accession>A0ABY5WE93</accession>
<gene>
    <name evidence="6" type="ORF">Dfulv_46450</name>
</gene>
<dbReference type="InterPro" id="IPR052174">
    <property type="entry name" value="Flavoredoxin"/>
</dbReference>
<dbReference type="PANTHER" id="PTHR43567">
    <property type="entry name" value="FLAVOREDOXIN-RELATED-RELATED"/>
    <property type="match status" value="1"/>
</dbReference>
<reference evidence="6" key="2">
    <citation type="submission" date="2022-09" db="EMBL/GenBank/DDBJ databases">
        <title>Biosynthetic gene clusters of Dactylosporangioum fulvum.</title>
        <authorList>
            <person name="Caradec T."/>
        </authorList>
    </citation>
    <scope>NUCLEOTIDE SEQUENCE</scope>
    <source>
        <strain evidence="6">NRRL B-16292</strain>
    </source>
</reference>
<dbReference type="PANTHER" id="PTHR43567:SF1">
    <property type="entry name" value="FLAVOREDOXIN"/>
    <property type="match status" value="1"/>
</dbReference>